<gene>
    <name evidence="1" type="ORF">SCLCIDRAFT_108337</name>
</gene>
<dbReference type="EMBL" id="KN822013">
    <property type="protein sequence ID" value="KIM67363.1"/>
    <property type="molecule type" value="Genomic_DNA"/>
</dbReference>
<evidence type="ECO:0000313" key="2">
    <source>
        <dbReference type="Proteomes" id="UP000053989"/>
    </source>
</evidence>
<dbReference type="Proteomes" id="UP000053989">
    <property type="component" value="Unassembled WGS sequence"/>
</dbReference>
<dbReference type="HOGENOM" id="CLU_101470_3_0_1"/>
<sequence>TLSSCLGVVKEAKDELVEYALAPRCFIENLLGGYIDSMPINPDYEFWAKSLMGDLSIIETALAKIEKFYGKAQKGQLSIYKMCGVCPEWQATEQVCQGVRELIVMIEDILCLALQGPSTLAEALFLGELAYQKYK</sequence>
<proteinExistence type="predicted"/>
<dbReference type="AlphaFoldDB" id="A0A0C3A119"/>
<dbReference type="OrthoDB" id="2639141at2759"/>
<organism evidence="1 2">
    <name type="scientific">Scleroderma citrinum Foug A</name>
    <dbReference type="NCBI Taxonomy" id="1036808"/>
    <lineage>
        <taxon>Eukaryota</taxon>
        <taxon>Fungi</taxon>
        <taxon>Dikarya</taxon>
        <taxon>Basidiomycota</taxon>
        <taxon>Agaricomycotina</taxon>
        <taxon>Agaricomycetes</taxon>
        <taxon>Agaricomycetidae</taxon>
        <taxon>Boletales</taxon>
        <taxon>Sclerodermatineae</taxon>
        <taxon>Sclerodermataceae</taxon>
        <taxon>Scleroderma</taxon>
    </lineage>
</organism>
<name>A0A0C3A119_9AGAM</name>
<keyword evidence="2" id="KW-1185">Reference proteome</keyword>
<protein>
    <submittedName>
        <fullName evidence="1">Uncharacterized protein</fullName>
    </submittedName>
</protein>
<evidence type="ECO:0000313" key="1">
    <source>
        <dbReference type="EMBL" id="KIM67363.1"/>
    </source>
</evidence>
<accession>A0A0C3A119</accession>
<reference evidence="1 2" key="1">
    <citation type="submission" date="2014-04" db="EMBL/GenBank/DDBJ databases">
        <authorList>
            <consortium name="DOE Joint Genome Institute"/>
            <person name="Kuo A."/>
            <person name="Kohler A."/>
            <person name="Nagy L.G."/>
            <person name="Floudas D."/>
            <person name="Copeland A."/>
            <person name="Barry K.W."/>
            <person name="Cichocki N."/>
            <person name="Veneault-Fourrey C."/>
            <person name="LaButti K."/>
            <person name="Lindquist E.A."/>
            <person name="Lipzen A."/>
            <person name="Lundell T."/>
            <person name="Morin E."/>
            <person name="Murat C."/>
            <person name="Sun H."/>
            <person name="Tunlid A."/>
            <person name="Henrissat B."/>
            <person name="Grigoriev I.V."/>
            <person name="Hibbett D.S."/>
            <person name="Martin F."/>
            <person name="Nordberg H.P."/>
            <person name="Cantor M.N."/>
            <person name="Hua S.X."/>
        </authorList>
    </citation>
    <scope>NUCLEOTIDE SEQUENCE [LARGE SCALE GENOMIC DNA]</scope>
    <source>
        <strain evidence="1 2">Foug A</strain>
    </source>
</reference>
<feature type="non-terminal residue" evidence="1">
    <location>
        <position position="1"/>
    </location>
</feature>
<dbReference type="InParanoid" id="A0A0C3A119"/>
<reference evidence="2" key="2">
    <citation type="submission" date="2015-01" db="EMBL/GenBank/DDBJ databases">
        <title>Evolutionary Origins and Diversification of the Mycorrhizal Mutualists.</title>
        <authorList>
            <consortium name="DOE Joint Genome Institute"/>
            <consortium name="Mycorrhizal Genomics Consortium"/>
            <person name="Kohler A."/>
            <person name="Kuo A."/>
            <person name="Nagy L.G."/>
            <person name="Floudas D."/>
            <person name="Copeland A."/>
            <person name="Barry K.W."/>
            <person name="Cichocki N."/>
            <person name="Veneault-Fourrey C."/>
            <person name="LaButti K."/>
            <person name="Lindquist E.A."/>
            <person name="Lipzen A."/>
            <person name="Lundell T."/>
            <person name="Morin E."/>
            <person name="Murat C."/>
            <person name="Riley R."/>
            <person name="Ohm R."/>
            <person name="Sun H."/>
            <person name="Tunlid A."/>
            <person name="Henrissat B."/>
            <person name="Grigoriev I.V."/>
            <person name="Hibbett D.S."/>
            <person name="Martin F."/>
        </authorList>
    </citation>
    <scope>NUCLEOTIDE SEQUENCE [LARGE SCALE GENOMIC DNA]</scope>
    <source>
        <strain evidence="2">Foug A</strain>
    </source>
</reference>